<evidence type="ECO:0000256" key="13">
    <source>
        <dbReference type="SAM" id="Phobius"/>
    </source>
</evidence>
<evidence type="ECO:0000256" key="7">
    <source>
        <dbReference type="ARBA" id="ARBA00022679"/>
    </source>
</evidence>
<evidence type="ECO:0000256" key="10">
    <source>
        <dbReference type="ARBA" id="ARBA00022840"/>
    </source>
</evidence>
<dbReference type="Gene3D" id="3.40.50.300">
    <property type="entry name" value="P-loop containing nucleotide triphosphate hydrolases"/>
    <property type="match status" value="1"/>
</dbReference>
<evidence type="ECO:0000256" key="1">
    <source>
        <dbReference type="ARBA" id="ARBA00002641"/>
    </source>
</evidence>
<keyword evidence="13" id="KW-0812">Transmembrane</keyword>
<evidence type="ECO:0000256" key="11">
    <source>
        <dbReference type="ARBA" id="ARBA00023141"/>
    </source>
</evidence>
<evidence type="ECO:0000256" key="4">
    <source>
        <dbReference type="ARBA" id="ARBA00006997"/>
    </source>
</evidence>
<evidence type="ECO:0000256" key="9">
    <source>
        <dbReference type="ARBA" id="ARBA00022777"/>
    </source>
</evidence>
<comment type="pathway">
    <text evidence="3">Metabolic intermediate biosynthesis; chorismate biosynthesis; chorismate from D-erythrose 4-phosphate and phosphoenolpyruvate: step 5/7.</text>
</comment>
<evidence type="ECO:0000256" key="5">
    <source>
        <dbReference type="ARBA" id="ARBA00012154"/>
    </source>
</evidence>
<keyword evidence="8" id="KW-0547">Nucleotide-binding</keyword>
<dbReference type="SUPFAM" id="SSF52540">
    <property type="entry name" value="P-loop containing nucleoside triphosphate hydrolases"/>
    <property type="match status" value="1"/>
</dbReference>
<dbReference type="GO" id="GO:0004765">
    <property type="term" value="F:shikimate kinase activity"/>
    <property type="evidence" value="ECO:0007669"/>
    <property type="project" value="UniProtKB-EC"/>
</dbReference>
<dbReference type="Gramene" id="OE9A020877T5">
    <property type="protein sequence ID" value="OE9A020877C5"/>
    <property type="gene ID" value="OE9A020877"/>
</dbReference>
<dbReference type="InterPro" id="IPR031322">
    <property type="entry name" value="Shikimate/glucono_kinase"/>
</dbReference>
<dbReference type="PRINTS" id="PR01100">
    <property type="entry name" value="SHIKIMTKNASE"/>
</dbReference>
<comment type="catalytic activity">
    <reaction evidence="12">
        <text>shikimate + ATP = 3-phosphoshikimate + ADP + H(+)</text>
        <dbReference type="Rhea" id="RHEA:13121"/>
        <dbReference type="ChEBI" id="CHEBI:15378"/>
        <dbReference type="ChEBI" id="CHEBI:30616"/>
        <dbReference type="ChEBI" id="CHEBI:36208"/>
        <dbReference type="ChEBI" id="CHEBI:145989"/>
        <dbReference type="ChEBI" id="CHEBI:456216"/>
        <dbReference type="EC" id="2.7.1.71"/>
    </reaction>
</comment>
<dbReference type="Proteomes" id="UP000594638">
    <property type="component" value="Unassembled WGS sequence"/>
</dbReference>
<dbReference type="GO" id="GO:0008652">
    <property type="term" value="P:amino acid biosynthetic process"/>
    <property type="evidence" value="ECO:0007669"/>
    <property type="project" value="UniProtKB-KW"/>
</dbReference>
<evidence type="ECO:0000256" key="12">
    <source>
        <dbReference type="ARBA" id="ARBA00048567"/>
    </source>
</evidence>
<dbReference type="PROSITE" id="PS01128">
    <property type="entry name" value="SHIKIMATE_KINASE"/>
    <property type="match status" value="1"/>
</dbReference>
<dbReference type="GO" id="GO:0009073">
    <property type="term" value="P:aromatic amino acid family biosynthetic process"/>
    <property type="evidence" value="ECO:0007669"/>
    <property type="project" value="UniProtKB-KW"/>
</dbReference>
<accession>A0A8S0R7T0</accession>
<keyword evidence="15" id="KW-1185">Reference proteome</keyword>
<evidence type="ECO:0000313" key="15">
    <source>
        <dbReference type="Proteomes" id="UP000594638"/>
    </source>
</evidence>
<organism evidence="14 15">
    <name type="scientific">Olea europaea subsp. europaea</name>
    <dbReference type="NCBI Taxonomy" id="158383"/>
    <lineage>
        <taxon>Eukaryota</taxon>
        <taxon>Viridiplantae</taxon>
        <taxon>Streptophyta</taxon>
        <taxon>Embryophyta</taxon>
        <taxon>Tracheophyta</taxon>
        <taxon>Spermatophyta</taxon>
        <taxon>Magnoliopsida</taxon>
        <taxon>eudicotyledons</taxon>
        <taxon>Gunneridae</taxon>
        <taxon>Pentapetalae</taxon>
        <taxon>asterids</taxon>
        <taxon>lamiids</taxon>
        <taxon>Lamiales</taxon>
        <taxon>Oleaceae</taxon>
        <taxon>Oleeae</taxon>
        <taxon>Olea</taxon>
    </lineage>
</organism>
<keyword evidence="6" id="KW-0028">Amino-acid biosynthesis</keyword>
<dbReference type="AlphaFoldDB" id="A0A8S0R7T0"/>
<comment type="similarity">
    <text evidence="4">Belongs to the shikimate kinase family.</text>
</comment>
<keyword evidence="13" id="KW-0472">Membrane</keyword>
<dbReference type="GO" id="GO:0005524">
    <property type="term" value="F:ATP binding"/>
    <property type="evidence" value="ECO:0007669"/>
    <property type="project" value="UniProtKB-KW"/>
</dbReference>
<evidence type="ECO:0000256" key="6">
    <source>
        <dbReference type="ARBA" id="ARBA00022605"/>
    </source>
</evidence>
<keyword evidence="13" id="KW-1133">Transmembrane helix</keyword>
<protein>
    <recommendedName>
        <fullName evidence="5">shikimate kinase</fullName>
        <ecNumber evidence="5">2.7.1.71</ecNumber>
    </recommendedName>
</protein>
<feature type="transmembrane region" description="Helical" evidence="13">
    <location>
        <begin position="291"/>
        <end position="315"/>
    </location>
</feature>
<keyword evidence="9 14" id="KW-0418">Kinase</keyword>
<keyword evidence="11" id="KW-0057">Aromatic amino acid biosynthesis</keyword>
<name>A0A8S0R7T0_OLEEU</name>
<dbReference type="EMBL" id="CACTIH010002206">
    <property type="protein sequence ID" value="CAA2974862.1"/>
    <property type="molecule type" value="Genomic_DNA"/>
</dbReference>
<dbReference type="InterPro" id="IPR000623">
    <property type="entry name" value="Shikimate_kinase/TSH1"/>
</dbReference>
<dbReference type="GO" id="GO:0005829">
    <property type="term" value="C:cytosol"/>
    <property type="evidence" value="ECO:0007669"/>
    <property type="project" value="TreeGrafter"/>
</dbReference>
<evidence type="ECO:0000256" key="8">
    <source>
        <dbReference type="ARBA" id="ARBA00022741"/>
    </source>
</evidence>
<proteinExistence type="inferred from homology"/>
<dbReference type="InterPro" id="IPR027417">
    <property type="entry name" value="P-loop_NTPase"/>
</dbReference>
<dbReference type="GO" id="GO:0009507">
    <property type="term" value="C:chloroplast"/>
    <property type="evidence" value="ECO:0007669"/>
    <property type="project" value="UniProtKB-SubCell"/>
</dbReference>
<gene>
    <name evidence="14" type="ORF">OLEA9_A020877</name>
</gene>
<comment type="subcellular location">
    <subcellularLocation>
        <location evidence="2">Plastid</location>
        <location evidence="2">Chloroplast</location>
    </subcellularLocation>
</comment>
<evidence type="ECO:0000256" key="3">
    <source>
        <dbReference type="ARBA" id="ARBA00004842"/>
    </source>
</evidence>
<dbReference type="PANTHER" id="PTHR21087:SF16">
    <property type="entry name" value="SHIKIMATE KINASE 1, CHLOROPLASTIC"/>
    <property type="match status" value="1"/>
</dbReference>
<dbReference type="CDD" id="cd00464">
    <property type="entry name" value="SK"/>
    <property type="match status" value="1"/>
</dbReference>
<dbReference type="PANTHER" id="PTHR21087">
    <property type="entry name" value="SHIKIMATE KINASE"/>
    <property type="match status" value="1"/>
</dbReference>
<dbReference type="InterPro" id="IPR023000">
    <property type="entry name" value="Shikimate_kinase_CS"/>
</dbReference>
<evidence type="ECO:0000256" key="2">
    <source>
        <dbReference type="ARBA" id="ARBA00004229"/>
    </source>
</evidence>
<evidence type="ECO:0000313" key="14">
    <source>
        <dbReference type="EMBL" id="CAA2974862.1"/>
    </source>
</evidence>
<dbReference type="Pfam" id="PF01202">
    <property type="entry name" value="SKI"/>
    <property type="match status" value="1"/>
</dbReference>
<reference evidence="14 15" key="1">
    <citation type="submission" date="2019-12" db="EMBL/GenBank/DDBJ databases">
        <authorList>
            <person name="Alioto T."/>
            <person name="Alioto T."/>
            <person name="Gomez Garrido J."/>
        </authorList>
    </citation>
    <scope>NUCLEOTIDE SEQUENCE [LARGE SCALE GENOMIC DNA]</scope>
</reference>
<dbReference type="OrthoDB" id="197068at2759"/>
<dbReference type="FunFam" id="3.40.50.300:FF:001033">
    <property type="entry name" value="Shikimate kinase 2, chloroplastic"/>
    <property type="match status" value="1"/>
</dbReference>
<sequence length="325" mass="36404">MEVKVSQGLQLSTWMNLEKTARKPNGSLRFSHKCGEQHCYKKPIPFHLPTRKGRSWQRPLVLKVSCSSENVPASVLESGCFPASLDKILEKKAEEIEQHLNGRCIYLVGMMGSGKTTVGKVLSEALGYSFHDCDTLIEQAVGGNTVAEIFKLHGESFFRDNETEVLRKLSMMHQLVVSTGGGAVVRPINWRYMQKGISVWLDVPLEALARRITAVGTDSRPLLHHESGDPYLKTMKLLTTLFEERGEAYTNANARVSLENIANKLRDTDVCNLTPTVIAIEVSFFLSLSSLYSLLQLFVLFQSLFQYAANLIIFFGRCLNKLRSS</sequence>
<comment type="function">
    <text evidence="1">Catalyzes the specific phosphorylation of the 3-hydroxyl group of shikimic acid using ATP as a cosubstrate.</text>
</comment>
<keyword evidence="10" id="KW-0067">ATP-binding</keyword>
<dbReference type="EC" id="2.7.1.71" evidence="5"/>
<comment type="caution">
    <text evidence="14">The sequence shown here is derived from an EMBL/GenBank/DDBJ whole genome shotgun (WGS) entry which is preliminary data.</text>
</comment>
<dbReference type="HAMAP" id="MF_00109">
    <property type="entry name" value="Shikimate_kinase"/>
    <property type="match status" value="1"/>
</dbReference>
<keyword evidence="7" id="KW-0808">Transferase</keyword>